<evidence type="ECO:0000313" key="1">
    <source>
        <dbReference type="EMBL" id="WAS97935.1"/>
    </source>
</evidence>
<protein>
    <submittedName>
        <fullName evidence="1">Uncharacterized protein</fullName>
    </submittedName>
</protein>
<dbReference type="EMBL" id="CP114040">
    <property type="protein sequence ID" value="WAS97935.1"/>
    <property type="molecule type" value="Genomic_DNA"/>
</dbReference>
<accession>A0ABY7HF81</accession>
<proteinExistence type="predicted"/>
<dbReference type="RefSeq" id="WP_269040301.1">
    <property type="nucleotide sequence ID" value="NZ_CP114040.1"/>
</dbReference>
<dbReference type="Proteomes" id="UP001164459">
    <property type="component" value="Chromosome"/>
</dbReference>
<sequence length="180" mass="19780">MREPGVALAGALARDEGGLTIVTCPDLDLRDWLVKEVESLVPTGAAPFRTTSVAEALREPNRMALLIPSDEAEVVRDLDACRDQALDPPRTQPIVLFLLRHGDGHRTLATEAPSAWSWASGNDVDPEELAELDVDAERAAFTDEAGAPPEDWLVPWRAGQLPRSQENYTRAFWAMTLEQP</sequence>
<organism evidence="1 2">
    <name type="scientific">Nannocystis punicea</name>
    <dbReference type="NCBI Taxonomy" id="2995304"/>
    <lineage>
        <taxon>Bacteria</taxon>
        <taxon>Pseudomonadati</taxon>
        <taxon>Myxococcota</taxon>
        <taxon>Polyangia</taxon>
        <taxon>Nannocystales</taxon>
        <taxon>Nannocystaceae</taxon>
        <taxon>Nannocystis</taxon>
    </lineage>
</organism>
<reference evidence="1" key="1">
    <citation type="submission" date="2022-11" db="EMBL/GenBank/DDBJ databases">
        <title>Minimal conservation of predation-associated metabolite biosynthetic gene clusters underscores biosynthetic potential of Myxococcota including descriptions for ten novel species: Archangium lansinium sp. nov., Myxococcus landrumus sp. nov., Nannocystis bai.</title>
        <authorList>
            <person name="Ahearne A."/>
            <person name="Stevens C."/>
            <person name="Dowd S."/>
        </authorList>
    </citation>
    <scope>NUCLEOTIDE SEQUENCE</scope>
    <source>
        <strain evidence="1">Fl3</strain>
    </source>
</reference>
<evidence type="ECO:0000313" key="2">
    <source>
        <dbReference type="Proteomes" id="UP001164459"/>
    </source>
</evidence>
<gene>
    <name evidence="1" type="ORF">O0S08_17480</name>
</gene>
<keyword evidence="2" id="KW-1185">Reference proteome</keyword>
<name>A0ABY7HF81_9BACT</name>